<evidence type="ECO:0000313" key="2">
    <source>
        <dbReference type="EMBL" id="KAJ0975547.1"/>
    </source>
</evidence>
<reference evidence="2" key="1">
    <citation type="submission" date="2021-03" db="EMBL/GenBank/DDBJ databases">
        <authorList>
            <person name="Li Z."/>
            <person name="Yang C."/>
        </authorList>
    </citation>
    <scope>NUCLEOTIDE SEQUENCE</scope>
    <source>
        <strain evidence="2">Dzin_1.0</strain>
        <tissue evidence="2">Leaf</tissue>
    </source>
</reference>
<dbReference type="EMBL" id="JAGGNH010000004">
    <property type="protein sequence ID" value="KAJ0975547.1"/>
    <property type="molecule type" value="Genomic_DNA"/>
</dbReference>
<name>A0A9D5CM35_9LILI</name>
<keyword evidence="3" id="KW-1185">Reference proteome</keyword>
<accession>A0A9D5CM35</accession>
<organism evidence="2 3">
    <name type="scientific">Dioscorea zingiberensis</name>
    <dbReference type="NCBI Taxonomy" id="325984"/>
    <lineage>
        <taxon>Eukaryota</taxon>
        <taxon>Viridiplantae</taxon>
        <taxon>Streptophyta</taxon>
        <taxon>Embryophyta</taxon>
        <taxon>Tracheophyta</taxon>
        <taxon>Spermatophyta</taxon>
        <taxon>Magnoliopsida</taxon>
        <taxon>Liliopsida</taxon>
        <taxon>Dioscoreales</taxon>
        <taxon>Dioscoreaceae</taxon>
        <taxon>Dioscorea</taxon>
    </lineage>
</organism>
<feature type="region of interest" description="Disordered" evidence="1">
    <location>
        <begin position="1"/>
        <end position="21"/>
    </location>
</feature>
<comment type="caution">
    <text evidence="2">The sequence shown here is derived from an EMBL/GenBank/DDBJ whole genome shotgun (WGS) entry which is preliminary data.</text>
</comment>
<dbReference type="AlphaFoldDB" id="A0A9D5CM35"/>
<sequence length="100" mass="11489">MKRDSEKTRGNSFPHPLRASVSRNPSICRRCRRTLARLGSLMVEYIASVHVNNVGILLEGFLDCHGQTLDRLPKIRIRFWPRGGGWIDCSRRGLKRIFGK</sequence>
<evidence type="ECO:0000313" key="3">
    <source>
        <dbReference type="Proteomes" id="UP001085076"/>
    </source>
</evidence>
<gene>
    <name evidence="2" type="ORF">J5N97_017512</name>
</gene>
<evidence type="ECO:0000256" key="1">
    <source>
        <dbReference type="SAM" id="MobiDB-lite"/>
    </source>
</evidence>
<dbReference type="Proteomes" id="UP001085076">
    <property type="component" value="Miscellaneous, Linkage group lg04"/>
</dbReference>
<proteinExistence type="predicted"/>
<protein>
    <submittedName>
        <fullName evidence="2">Uncharacterized protein</fullName>
    </submittedName>
</protein>
<reference evidence="2" key="2">
    <citation type="journal article" date="2022" name="Hortic Res">
        <title>The genome of Dioscorea zingiberensis sheds light on the biosynthesis, origin and evolution of the medicinally important diosgenin saponins.</title>
        <authorList>
            <person name="Li Y."/>
            <person name="Tan C."/>
            <person name="Li Z."/>
            <person name="Guo J."/>
            <person name="Li S."/>
            <person name="Chen X."/>
            <person name="Wang C."/>
            <person name="Dai X."/>
            <person name="Yang H."/>
            <person name="Song W."/>
            <person name="Hou L."/>
            <person name="Xu J."/>
            <person name="Tong Z."/>
            <person name="Xu A."/>
            <person name="Yuan X."/>
            <person name="Wang W."/>
            <person name="Yang Q."/>
            <person name="Chen L."/>
            <person name="Sun Z."/>
            <person name="Wang K."/>
            <person name="Pan B."/>
            <person name="Chen J."/>
            <person name="Bao Y."/>
            <person name="Liu F."/>
            <person name="Qi X."/>
            <person name="Gang D.R."/>
            <person name="Wen J."/>
            <person name="Li J."/>
        </authorList>
    </citation>
    <scope>NUCLEOTIDE SEQUENCE</scope>
    <source>
        <strain evidence="2">Dzin_1.0</strain>
    </source>
</reference>